<name>A0A1F5SPT9_9BACT</name>
<reference evidence="2 3" key="1">
    <citation type="journal article" date="2016" name="Nat. Commun.">
        <title>Thousands of microbial genomes shed light on interconnected biogeochemical processes in an aquifer system.</title>
        <authorList>
            <person name="Anantharaman K."/>
            <person name="Brown C.T."/>
            <person name="Hug L.A."/>
            <person name="Sharon I."/>
            <person name="Castelle C.J."/>
            <person name="Probst A.J."/>
            <person name="Thomas B.C."/>
            <person name="Singh A."/>
            <person name="Wilkins M.J."/>
            <person name="Karaoz U."/>
            <person name="Brodie E.L."/>
            <person name="Williams K.H."/>
            <person name="Hubbard S.S."/>
            <person name="Banfield J.F."/>
        </authorList>
    </citation>
    <scope>NUCLEOTIDE SEQUENCE [LARGE SCALE GENOMIC DNA]</scope>
</reference>
<proteinExistence type="predicted"/>
<dbReference type="AlphaFoldDB" id="A0A1F5SPT9"/>
<sequence length="432" mass="48312">MKISRYSVLFTIFVLAVSFFFAPVSDARSQFPVDLDPELCTLAEEWQIQARYSYEFENVLRQWYQSGLLADEPSFDSYVWTMFHTVGCKVWTVHMVMSEFLTPSEFIECLGMFNFYQNEFPQNDMQWNEAISRSLHPVEVETILARAAGILATKSDHVPDMISQDMQFLLRDDTRIVNFYAPRELGVSRILEGTIQIESSLIVTGEWYDIYIPYQQEPISVQCTANDVLKLPRGLYSLGGGISVYHHSKSVAEQGFAMMGEYGGPEYPAKITLTGKTKWYGAEKSVDQTASVLHTLALRIDVLLSKDNTKITIVSEIEATIIGGQIIMTFGDEAPESFNMSVSFGELPSTYIIMTRGARSNDEWWYNFELKNPFSVPNRVERVIQFNSPPVPITTVIISTDGFFDIRYSPSASGSGGSGGSVPVAGDGGGGN</sequence>
<protein>
    <submittedName>
        <fullName evidence="2">Uncharacterized protein</fullName>
    </submittedName>
</protein>
<accession>A0A1F5SPT9</accession>
<evidence type="ECO:0000313" key="3">
    <source>
        <dbReference type="Proteomes" id="UP000178925"/>
    </source>
</evidence>
<evidence type="ECO:0000256" key="1">
    <source>
        <dbReference type="SAM" id="MobiDB-lite"/>
    </source>
</evidence>
<dbReference type="Proteomes" id="UP000178925">
    <property type="component" value="Unassembled WGS sequence"/>
</dbReference>
<dbReference type="EMBL" id="MFGC01000009">
    <property type="protein sequence ID" value="OGF28546.1"/>
    <property type="molecule type" value="Genomic_DNA"/>
</dbReference>
<feature type="region of interest" description="Disordered" evidence="1">
    <location>
        <begin position="412"/>
        <end position="432"/>
    </location>
</feature>
<evidence type="ECO:0000313" key="2">
    <source>
        <dbReference type="EMBL" id="OGF28546.1"/>
    </source>
</evidence>
<feature type="compositionally biased region" description="Gly residues" evidence="1">
    <location>
        <begin position="414"/>
        <end position="432"/>
    </location>
</feature>
<gene>
    <name evidence="2" type="ORF">A2242_02605</name>
</gene>
<comment type="caution">
    <text evidence="2">The sequence shown here is derived from an EMBL/GenBank/DDBJ whole genome shotgun (WGS) entry which is preliminary data.</text>
</comment>
<organism evidence="2 3">
    <name type="scientific">Candidatus Falkowbacteria bacterium RIFOXYA2_FULL_47_9</name>
    <dbReference type="NCBI Taxonomy" id="1797995"/>
    <lineage>
        <taxon>Bacteria</taxon>
        <taxon>Candidatus Falkowiibacteriota</taxon>
    </lineage>
</organism>